<dbReference type="GO" id="GO:0055088">
    <property type="term" value="P:lipid homeostasis"/>
    <property type="evidence" value="ECO:0007669"/>
    <property type="project" value="TreeGrafter"/>
</dbReference>
<dbReference type="Gene3D" id="2.40.110.10">
    <property type="entry name" value="Butyryl-CoA Dehydrogenase, subunit A, domain 2"/>
    <property type="match status" value="1"/>
</dbReference>
<evidence type="ECO:0000256" key="10">
    <source>
        <dbReference type="ARBA" id="ARBA00023140"/>
    </source>
</evidence>
<comment type="caution">
    <text evidence="17">The sequence shown here is derived from an EMBL/GenBank/DDBJ whole genome shotgun (WGS) entry which is preliminary data.</text>
</comment>
<dbReference type="PANTHER" id="PTHR10909:SF352">
    <property type="entry name" value="ACYL-COENZYME A OXIDASE-LIKE PROTEIN"/>
    <property type="match status" value="1"/>
</dbReference>
<evidence type="ECO:0000259" key="16">
    <source>
        <dbReference type="Pfam" id="PF22924"/>
    </source>
</evidence>
<protein>
    <recommendedName>
        <fullName evidence="11">Acyl-coenzyme A oxidase</fullName>
    </recommendedName>
</protein>
<dbReference type="InterPro" id="IPR009100">
    <property type="entry name" value="AcylCoA_DH/oxidase_NM_dom_sf"/>
</dbReference>
<dbReference type="EMBL" id="CM035416">
    <property type="protein sequence ID" value="KAH7425615.1"/>
    <property type="molecule type" value="Genomic_DNA"/>
</dbReference>
<dbReference type="FunFam" id="2.40.110.10:FF:000005">
    <property type="entry name" value="Acyl-coenzyme A oxidase"/>
    <property type="match status" value="1"/>
</dbReference>
<dbReference type="PIRSF" id="PIRSF000168">
    <property type="entry name" value="Acyl-CoA_oxidase"/>
    <property type="match status" value="1"/>
</dbReference>
<evidence type="ECO:0000256" key="1">
    <source>
        <dbReference type="ARBA" id="ARBA00001201"/>
    </source>
</evidence>
<evidence type="ECO:0000256" key="9">
    <source>
        <dbReference type="ARBA" id="ARBA00023098"/>
    </source>
</evidence>
<evidence type="ECO:0000256" key="3">
    <source>
        <dbReference type="ARBA" id="ARBA00004275"/>
    </source>
</evidence>
<evidence type="ECO:0000256" key="4">
    <source>
        <dbReference type="ARBA" id="ARBA00006288"/>
    </source>
</evidence>
<evidence type="ECO:0000256" key="8">
    <source>
        <dbReference type="ARBA" id="ARBA00023002"/>
    </source>
</evidence>
<evidence type="ECO:0000256" key="13">
    <source>
        <dbReference type="PIRSR" id="PIRSR000168-2"/>
    </source>
</evidence>
<keyword evidence="5 11" id="KW-0285">Flavoprotein</keyword>
<dbReference type="InterPro" id="IPR046373">
    <property type="entry name" value="Acyl-CoA_Oxase/DH_mid-dom_sf"/>
</dbReference>
<organism evidence="17 18">
    <name type="scientific">Ceratopteris richardii</name>
    <name type="common">Triangle waterfern</name>
    <dbReference type="NCBI Taxonomy" id="49495"/>
    <lineage>
        <taxon>Eukaryota</taxon>
        <taxon>Viridiplantae</taxon>
        <taxon>Streptophyta</taxon>
        <taxon>Embryophyta</taxon>
        <taxon>Tracheophyta</taxon>
        <taxon>Polypodiopsida</taxon>
        <taxon>Polypodiidae</taxon>
        <taxon>Polypodiales</taxon>
        <taxon>Pteridineae</taxon>
        <taxon>Pteridaceae</taxon>
        <taxon>Parkerioideae</taxon>
        <taxon>Ceratopteris</taxon>
    </lineage>
</organism>
<dbReference type="InterPro" id="IPR006091">
    <property type="entry name" value="Acyl-CoA_Oxase/DH_mid-dom"/>
</dbReference>
<dbReference type="GO" id="GO:0005504">
    <property type="term" value="F:fatty acid binding"/>
    <property type="evidence" value="ECO:0007669"/>
    <property type="project" value="TreeGrafter"/>
</dbReference>
<evidence type="ECO:0000313" key="18">
    <source>
        <dbReference type="Proteomes" id="UP000825935"/>
    </source>
</evidence>
<keyword evidence="6 11" id="KW-0274">FAD</keyword>
<dbReference type="GO" id="GO:0005777">
    <property type="term" value="C:peroxisome"/>
    <property type="evidence" value="ECO:0007669"/>
    <property type="project" value="UniProtKB-SubCell"/>
</dbReference>
<dbReference type="SUPFAM" id="SSF56645">
    <property type="entry name" value="Acyl-CoA dehydrogenase NM domain-like"/>
    <property type="match status" value="1"/>
</dbReference>
<dbReference type="InterPro" id="IPR055060">
    <property type="entry name" value="ACOX_C_alpha1"/>
</dbReference>
<proteinExistence type="inferred from homology"/>
<dbReference type="Proteomes" id="UP000825935">
    <property type="component" value="Chromosome 11"/>
</dbReference>
<dbReference type="Pfam" id="PF22924">
    <property type="entry name" value="ACOX_C_alpha1"/>
    <property type="match status" value="1"/>
</dbReference>
<keyword evidence="10" id="KW-0576">Peroxisome</keyword>
<dbReference type="GO" id="GO:0003997">
    <property type="term" value="F:acyl-CoA oxidase activity"/>
    <property type="evidence" value="ECO:0007669"/>
    <property type="project" value="UniProtKB-EC"/>
</dbReference>
<dbReference type="InterPro" id="IPR036250">
    <property type="entry name" value="AcylCo_DH-like_C"/>
</dbReference>
<dbReference type="Pfam" id="PF02770">
    <property type="entry name" value="Acyl-CoA_dh_M"/>
    <property type="match status" value="1"/>
</dbReference>
<keyword evidence="9" id="KW-0443">Lipid metabolism</keyword>
<dbReference type="GO" id="GO:0033540">
    <property type="term" value="P:fatty acid beta-oxidation using acyl-CoA oxidase"/>
    <property type="evidence" value="ECO:0007669"/>
    <property type="project" value="TreeGrafter"/>
</dbReference>
<dbReference type="OMA" id="ITWSARD"/>
<keyword evidence="18" id="KW-1185">Reference proteome</keyword>
<keyword evidence="8" id="KW-0560">Oxidoreductase</keyword>
<feature type="binding site" evidence="13">
    <location>
        <position position="188"/>
    </location>
    <ligand>
        <name>FAD</name>
        <dbReference type="ChEBI" id="CHEBI:57692"/>
    </ligand>
</feature>
<feature type="domain" description="Acyl-CoA oxidase/dehydrogenase middle" evidence="15">
    <location>
        <begin position="184"/>
        <end position="293"/>
    </location>
</feature>
<feature type="active site" description="Proton acceptor" evidence="12">
    <location>
        <position position="467"/>
    </location>
</feature>
<evidence type="ECO:0000259" key="14">
    <source>
        <dbReference type="Pfam" id="PF01756"/>
    </source>
</evidence>
<evidence type="ECO:0000256" key="5">
    <source>
        <dbReference type="ARBA" id="ARBA00022630"/>
    </source>
</evidence>
<feature type="domain" description="Acyl-CoA oxidase C-alpha1" evidence="16">
    <location>
        <begin position="331"/>
        <end position="482"/>
    </location>
</feature>
<evidence type="ECO:0000313" key="17">
    <source>
        <dbReference type="EMBL" id="KAH7425615.1"/>
    </source>
</evidence>
<sequence length="696" mass="77873">MQSSASERMEVILKHVESPPKKDPFPLQRIPCLSFISAESNSGPPSFDLLTMQKLLDGHNVEERNRTFDLMASSNLFILKHIGGDKFLGADYNQTMEAQREITMDRIRFLTHKGVFRGWLTKNDPETALANSAVHECLGTFDHSLGIKIGVHFHLWGGAIKYLGTERHHKKWLQDTEDYNVKGCFSMTELGHGSNVRGIETITVYNASTQEFIINTPCESAQKYWIGGAANDATHTVVFSQLHINGKKEGVHAFVVQIRDEKGQVCQGIRIADCGHKIGLNGVDNGRIWFDNVRIPRENLLNSVADVTVNGDYISQIEDPEQRFGAFMAPLTSGRVTIATNAVYNAKVGLATAIRYALTRRAFSLSQNTSEVLLLDYPSHQHRLLPLLAKTYAVSFAAVQLKKIYVNRTSADSKLIHVLSSGYKAMCSWHNLNTLQECREACGGQGLKTENRVGQLKAEYDVQLTFEGDNNVLMQQVSKALIGEYFAAKRKGTPLVAFGLKHVNATNASIQTLQNSSALQNKDFQFLFQISLFQLRERDLLHRLAAEISDKTSKGTSMAEAMLRSYRLAEDLGHAFSERCVLETFIGVEEDQTDTSIKYLLGKLRALYVLSSIDERAVFLRYGYITPSQAQAIQLEITRLCAEIRPHVLALVDAFGIPRGLLGPIAFDWIKYNSWDYAENKKESRESPSSIITARL</sequence>
<dbReference type="FunFam" id="1.20.140.10:FF:000007">
    <property type="entry name" value="Acyl-coenzyme A oxidase"/>
    <property type="match status" value="1"/>
</dbReference>
<reference evidence="17" key="1">
    <citation type="submission" date="2021-08" db="EMBL/GenBank/DDBJ databases">
        <title>WGS assembly of Ceratopteris richardii.</title>
        <authorList>
            <person name="Marchant D.B."/>
            <person name="Chen G."/>
            <person name="Jenkins J."/>
            <person name="Shu S."/>
            <person name="Leebens-Mack J."/>
            <person name="Grimwood J."/>
            <person name="Schmutz J."/>
            <person name="Soltis P."/>
            <person name="Soltis D."/>
            <person name="Chen Z.-H."/>
        </authorList>
    </citation>
    <scope>NUCLEOTIDE SEQUENCE</scope>
    <source>
        <strain evidence="17">Whitten #5841</strain>
        <tissue evidence="17">Leaf</tissue>
    </source>
</reference>
<feature type="binding site" evidence="13">
    <location>
        <position position="227"/>
    </location>
    <ligand>
        <name>FAD</name>
        <dbReference type="ChEBI" id="CHEBI:57692"/>
    </ligand>
</feature>
<name>A0A8T2TVZ3_CERRI</name>
<accession>A0A8T2TVZ3</accession>
<comment type="catalytic activity">
    <reaction evidence="1">
        <text>a 2,3-saturated acyl-CoA + O2 = a (2E)-enoyl-CoA + H2O2</text>
        <dbReference type="Rhea" id="RHEA:38959"/>
        <dbReference type="ChEBI" id="CHEBI:15379"/>
        <dbReference type="ChEBI" id="CHEBI:16240"/>
        <dbReference type="ChEBI" id="CHEBI:58856"/>
        <dbReference type="ChEBI" id="CHEBI:65111"/>
        <dbReference type="EC" id="1.3.3.6"/>
    </reaction>
</comment>
<evidence type="ECO:0000256" key="11">
    <source>
        <dbReference type="PIRNR" id="PIRNR000168"/>
    </source>
</evidence>
<evidence type="ECO:0000256" key="6">
    <source>
        <dbReference type="ARBA" id="ARBA00022827"/>
    </source>
</evidence>
<dbReference type="OrthoDB" id="538336at2759"/>
<dbReference type="InterPro" id="IPR002655">
    <property type="entry name" value="Acyl-CoA_oxidase_C"/>
</dbReference>
<gene>
    <name evidence="17" type="ORF">KP509_11G062900</name>
</gene>
<dbReference type="GO" id="GO:0071949">
    <property type="term" value="F:FAD binding"/>
    <property type="evidence" value="ECO:0007669"/>
    <property type="project" value="InterPro"/>
</dbReference>
<evidence type="ECO:0000256" key="12">
    <source>
        <dbReference type="PIRSR" id="PIRSR000168-1"/>
    </source>
</evidence>
<comment type="similarity">
    <text evidence="4 11">Belongs to the acyl-CoA oxidase family.</text>
</comment>
<evidence type="ECO:0000259" key="15">
    <source>
        <dbReference type="Pfam" id="PF02770"/>
    </source>
</evidence>
<feature type="domain" description="Acyl-CoA oxidase C-terminal" evidence="14">
    <location>
        <begin position="530"/>
        <end position="658"/>
    </location>
</feature>
<comment type="subcellular location">
    <subcellularLocation>
        <location evidence="3">Peroxisome</location>
    </subcellularLocation>
</comment>
<dbReference type="SUPFAM" id="SSF47203">
    <property type="entry name" value="Acyl-CoA dehydrogenase C-terminal domain-like"/>
    <property type="match status" value="2"/>
</dbReference>
<comment type="cofactor">
    <cofactor evidence="2">
        <name>FAD</name>
        <dbReference type="ChEBI" id="CHEBI:57692"/>
    </cofactor>
</comment>
<dbReference type="Gene3D" id="1.20.140.10">
    <property type="entry name" value="Butyryl-CoA Dehydrogenase, subunit A, domain 3"/>
    <property type="match status" value="2"/>
</dbReference>
<evidence type="ECO:0000256" key="2">
    <source>
        <dbReference type="ARBA" id="ARBA00001974"/>
    </source>
</evidence>
<keyword evidence="7" id="KW-0276">Fatty acid metabolism</keyword>
<dbReference type="PANTHER" id="PTHR10909">
    <property type="entry name" value="ELECTRON TRANSPORT OXIDOREDUCTASE"/>
    <property type="match status" value="1"/>
</dbReference>
<dbReference type="FunFam" id="1.20.140.10:FF:000010">
    <property type="entry name" value="Acyl-coenzyme A oxidase"/>
    <property type="match status" value="1"/>
</dbReference>
<dbReference type="InterPro" id="IPR012258">
    <property type="entry name" value="Acyl-CoA_oxidase"/>
</dbReference>
<dbReference type="Pfam" id="PF01756">
    <property type="entry name" value="ACOX"/>
    <property type="match status" value="1"/>
</dbReference>
<dbReference type="AlphaFoldDB" id="A0A8T2TVZ3"/>
<evidence type="ECO:0000256" key="7">
    <source>
        <dbReference type="ARBA" id="ARBA00022832"/>
    </source>
</evidence>